<evidence type="ECO:0000313" key="2">
    <source>
        <dbReference type="EMBL" id="KAJ1351282.1"/>
    </source>
</evidence>
<dbReference type="AlphaFoldDB" id="A0AAD5QHP6"/>
<gene>
    <name evidence="2" type="ORF">KIN20_007265</name>
</gene>
<evidence type="ECO:0000313" key="3">
    <source>
        <dbReference type="Proteomes" id="UP001196413"/>
    </source>
</evidence>
<feature type="region of interest" description="Disordered" evidence="1">
    <location>
        <begin position="84"/>
        <end position="105"/>
    </location>
</feature>
<dbReference type="Proteomes" id="UP001196413">
    <property type="component" value="Unassembled WGS sequence"/>
</dbReference>
<name>A0AAD5QHP6_PARTN</name>
<sequence>MIFNQNPLVGNTAHEVDESVDEKLESQVESIVDVMDSDPIESAPSSSTVSCVISNRKRELAEVADLLDDLDDLDGETTVLNSIQASQEPISEEIDLSKARKKTFR</sequence>
<reference evidence="2" key="1">
    <citation type="submission" date="2021-06" db="EMBL/GenBank/DDBJ databases">
        <title>Parelaphostrongylus tenuis whole genome reference sequence.</title>
        <authorList>
            <person name="Garwood T.J."/>
            <person name="Larsen P.A."/>
            <person name="Fountain-Jones N.M."/>
            <person name="Garbe J.R."/>
            <person name="Macchietto M.G."/>
            <person name="Kania S.A."/>
            <person name="Gerhold R.W."/>
            <person name="Richards J.E."/>
            <person name="Wolf T.M."/>
        </authorList>
    </citation>
    <scope>NUCLEOTIDE SEQUENCE</scope>
    <source>
        <strain evidence="2">MNPRO001-30</strain>
        <tissue evidence="2">Meninges</tissue>
    </source>
</reference>
<proteinExistence type="predicted"/>
<accession>A0AAD5QHP6</accession>
<protein>
    <submittedName>
        <fullName evidence="2">Uncharacterized protein</fullName>
    </submittedName>
</protein>
<keyword evidence="3" id="KW-1185">Reference proteome</keyword>
<dbReference type="EMBL" id="JAHQIW010001040">
    <property type="protein sequence ID" value="KAJ1351282.1"/>
    <property type="molecule type" value="Genomic_DNA"/>
</dbReference>
<comment type="caution">
    <text evidence="2">The sequence shown here is derived from an EMBL/GenBank/DDBJ whole genome shotgun (WGS) entry which is preliminary data.</text>
</comment>
<organism evidence="2 3">
    <name type="scientific">Parelaphostrongylus tenuis</name>
    <name type="common">Meningeal worm</name>
    <dbReference type="NCBI Taxonomy" id="148309"/>
    <lineage>
        <taxon>Eukaryota</taxon>
        <taxon>Metazoa</taxon>
        <taxon>Ecdysozoa</taxon>
        <taxon>Nematoda</taxon>
        <taxon>Chromadorea</taxon>
        <taxon>Rhabditida</taxon>
        <taxon>Rhabditina</taxon>
        <taxon>Rhabditomorpha</taxon>
        <taxon>Strongyloidea</taxon>
        <taxon>Metastrongylidae</taxon>
        <taxon>Parelaphostrongylus</taxon>
    </lineage>
</organism>
<evidence type="ECO:0000256" key="1">
    <source>
        <dbReference type="SAM" id="MobiDB-lite"/>
    </source>
</evidence>